<evidence type="ECO:0000256" key="1">
    <source>
        <dbReference type="SAM" id="Coils"/>
    </source>
</evidence>
<dbReference type="InterPro" id="IPR047650">
    <property type="entry name" value="Transpos_IS110"/>
</dbReference>
<dbReference type="Pfam" id="PF01548">
    <property type="entry name" value="DEDD_Tnp_IS110"/>
    <property type="match status" value="1"/>
</dbReference>
<dbReference type="KEGG" id="thyd:TTHT_0069"/>
<sequence>MKHCTSKKPKLYCGIDLHTKKSYIYIINEQGTKVKSKEIDTEEQTFITFFESLIEENEIYSAIEISSLTFQYCNILKAIGISVYVVNTLKNAYISKSMKKTDKEDAKRLAISLWKEILPEPVYIPSEKEHSLRKLISHRADLVKSRTRLINRIRQRLREKEIKIPLRTLNKTKKIEPVLKSISSETQPILHFEISHMFEQFKLLEKQIEQTEQLIHSQINKDADFKEMYNLLLTVPGMGKITSAAFISRVGKNIERFKNVRKLISYFGQCPKIRESGGKTIGNQGITKQGNGMLRGYLSQVAIAALRSKSYNSIPLKKWYENIKRRKGWKKARVALSRKIAAICYGVLIHKRPYNPMLVTGENKCEKPLITT</sequence>
<proteinExistence type="predicted"/>
<dbReference type="PANTHER" id="PTHR33055:SF13">
    <property type="entry name" value="TRANSPOSASE"/>
    <property type="match status" value="1"/>
</dbReference>
<feature type="coiled-coil region" evidence="1">
    <location>
        <begin position="194"/>
        <end position="221"/>
    </location>
</feature>
<dbReference type="GO" id="GO:0006313">
    <property type="term" value="P:DNA transposition"/>
    <property type="evidence" value="ECO:0007669"/>
    <property type="project" value="InterPro"/>
</dbReference>
<feature type="domain" description="Transposase IS116/IS110/IS902 C-terminal" evidence="3">
    <location>
        <begin position="230"/>
        <end position="309"/>
    </location>
</feature>
<dbReference type="AlphaFoldDB" id="A0A7R6PLD4"/>
<protein>
    <submittedName>
        <fullName evidence="4">Transposase IS116/IS110/IS902 family</fullName>
    </submittedName>
</protein>
<evidence type="ECO:0000313" key="5">
    <source>
        <dbReference type="Proteomes" id="UP000595564"/>
    </source>
</evidence>
<evidence type="ECO:0000259" key="3">
    <source>
        <dbReference type="Pfam" id="PF02371"/>
    </source>
</evidence>
<keyword evidence="5" id="KW-1185">Reference proteome</keyword>
<keyword evidence="1" id="KW-0175">Coiled coil</keyword>
<name>A0A7R6PLD4_9BACT</name>
<reference evidence="4 5" key="1">
    <citation type="journal article" date="2012" name="Extremophiles">
        <title>Thermotomaculum hydrothermale gen. nov., sp. nov., a novel heterotrophic thermophile within the phylum Acidobacteria from a deep-sea hydrothermal vent chimney in the Southern Okinawa Trough.</title>
        <authorList>
            <person name="Izumi H."/>
            <person name="Nunoura T."/>
            <person name="Miyazaki M."/>
            <person name="Mino S."/>
            <person name="Toki T."/>
            <person name="Takai K."/>
            <person name="Sako Y."/>
            <person name="Sawabe T."/>
            <person name="Nakagawa S."/>
        </authorList>
    </citation>
    <scope>NUCLEOTIDE SEQUENCE [LARGE SCALE GENOMIC DNA]</scope>
    <source>
        <strain evidence="4 5">AC55</strain>
    </source>
</reference>
<dbReference type="InterPro" id="IPR002525">
    <property type="entry name" value="Transp_IS110-like_N"/>
</dbReference>
<dbReference type="Pfam" id="PF02371">
    <property type="entry name" value="Transposase_20"/>
    <property type="match status" value="1"/>
</dbReference>
<feature type="domain" description="Transposase IS110-like N-terminal" evidence="2">
    <location>
        <begin position="13"/>
        <end position="159"/>
    </location>
</feature>
<gene>
    <name evidence="4" type="ORF">TTHT_0069</name>
</gene>
<dbReference type="EMBL" id="AP017470">
    <property type="protein sequence ID" value="BBB31718.1"/>
    <property type="molecule type" value="Genomic_DNA"/>
</dbReference>
<dbReference type="Proteomes" id="UP000595564">
    <property type="component" value="Chromosome"/>
</dbReference>
<dbReference type="GO" id="GO:0003677">
    <property type="term" value="F:DNA binding"/>
    <property type="evidence" value="ECO:0007669"/>
    <property type="project" value="InterPro"/>
</dbReference>
<dbReference type="PANTHER" id="PTHR33055">
    <property type="entry name" value="TRANSPOSASE FOR INSERTION SEQUENCE ELEMENT IS1111A"/>
    <property type="match status" value="1"/>
</dbReference>
<evidence type="ECO:0000259" key="2">
    <source>
        <dbReference type="Pfam" id="PF01548"/>
    </source>
</evidence>
<accession>A0A7R6PLD4</accession>
<dbReference type="GO" id="GO:0004803">
    <property type="term" value="F:transposase activity"/>
    <property type="evidence" value="ECO:0007669"/>
    <property type="project" value="InterPro"/>
</dbReference>
<dbReference type="InterPro" id="IPR003346">
    <property type="entry name" value="Transposase_20"/>
</dbReference>
<dbReference type="NCBIfam" id="NF033542">
    <property type="entry name" value="transpos_IS110"/>
    <property type="match status" value="1"/>
</dbReference>
<evidence type="ECO:0000313" key="4">
    <source>
        <dbReference type="EMBL" id="BBB31718.1"/>
    </source>
</evidence>
<dbReference type="RefSeq" id="WP_201328050.1">
    <property type="nucleotide sequence ID" value="NZ_AP017470.1"/>
</dbReference>
<organism evidence="4 5">
    <name type="scientific">Thermotomaculum hydrothermale</name>
    <dbReference type="NCBI Taxonomy" id="981385"/>
    <lineage>
        <taxon>Bacteria</taxon>
        <taxon>Pseudomonadati</taxon>
        <taxon>Acidobacteriota</taxon>
        <taxon>Holophagae</taxon>
        <taxon>Thermotomaculales</taxon>
        <taxon>Thermotomaculaceae</taxon>
        <taxon>Thermotomaculum</taxon>
    </lineage>
</organism>